<accession>A0A8A1L6M3</accession>
<dbReference type="SUPFAM" id="SSF53300">
    <property type="entry name" value="vWA-like"/>
    <property type="match status" value="1"/>
</dbReference>
<dbReference type="PROSITE" id="PS50234">
    <property type="entry name" value="VWFA"/>
    <property type="match status" value="1"/>
</dbReference>
<evidence type="ECO:0000259" key="1">
    <source>
        <dbReference type="PROSITE" id="PS50234"/>
    </source>
</evidence>
<evidence type="ECO:0000313" key="2">
    <source>
        <dbReference type="EMBL" id="QSS49749.1"/>
    </source>
</evidence>
<dbReference type="Gene3D" id="3.40.50.410">
    <property type="entry name" value="von Willebrand factor, type A domain"/>
    <property type="match status" value="1"/>
</dbReference>
<protein>
    <recommendedName>
        <fullName evidence="1">VWFA domain-containing protein</fullName>
    </recommendedName>
</protein>
<dbReference type="EMBL" id="CP069102">
    <property type="protein sequence ID" value="QSS49749.1"/>
    <property type="molecule type" value="Genomic_DNA"/>
</dbReference>
<dbReference type="AlphaFoldDB" id="A0A8A1L6M3"/>
<organism evidence="2 3">
    <name type="scientific">Ajellomyces capsulatus (strain H88)</name>
    <name type="common">Darling's disease fungus</name>
    <name type="synonym">Histoplasma capsulatum</name>
    <dbReference type="NCBI Taxonomy" id="544711"/>
    <lineage>
        <taxon>Eukaryota</taxon>
        <taxon>Fungi</taxon>
        <taxon>Dikarya</taxon>
        <taxon>Ascomycota</taxon>
        <taxon>Pezizomycotina</taxon>
        <taxon>Eurotiomycetes</taxon>
        <taxon>Eurotiomycetidae</taxon>
        <taxon>Onygenales</taxon>
        <taxon>Ajellomycetaceae</taxon>
        <taxon>Histoplasma</taxon>
    </lineage>
</organism>
<proteinExistence type="predicted"/>
<gene>
    <name evidence="2" type="ORF">I7I53_10189</name>
</gene>
<dbReference type="InterPro" id="IPR036465">
    <property type="entry name" value="vWFA_dom_sf"/>
</dbReference>
<reference evidence="2" key="1">
    <citation type="submission" date="2021-01" db="EMBL/GenBank/DDBJ databases">
        <title>Chromosome-level genome assembly of a human fungal pathogen reveals clustering of transcriptionally co-regulated genes.</title>
        <authorList>
            <person name="Voorhies M."/>
            <person name="Cohen S."/>
            <person name="Shea T.P."/>
            <person name="Petrus S."/>
            <person name="Munoz J.F."/>
            <person name="Poplawski S."/>
            <person name="Goldman W.E."/>
            <person name="Michael T."/>
            <person name="Cuomo C.A."/>
            <person name="Sil A."/>
            <person name="Beyhan S."/>
        </authorList>
    </citation>
    <scope>NUCLEOTIDE SEQUENCE</scope>
    <source>
        <strain evidence="2">H88</strain>
    </source>
</reference>
<name>A0A8A1L6M3_AJEC8</name>
<feature type="domain" description="VWFA" evidence="1">
    <location>
        <begin position="65"/>
        <end position="202"/>
    </location>
</feature>
<dbReference type="InterPro" id="IPR002035">
    <property type="entry name" value="VWF_A"/>
</dbReference>
<dbReference type="VEuPathDB" id="FungiDB:I7I53_10189"/>
<dbReference type="CDD" id="cd00198">
    <property type="entry name" value="vWFA"/>
    <property type="match status" value="1"/>
</dbReference>
<dbReference type="Proteomes" id="UP000663419">
    <property type="component" value="Chromosome 1"/>
</dbReference>
<sequence length="505" mass="55643">MHRNNVFTRFSCPLPITSARIDITMDAMNIPAREDLFTWASVEISANVNISGELDTQIGCEVPLDIMIFVDNSASMSPALLKGVCRTVLHLASSIDILVDQLAIGCISADPEQNMQLLLPLSTCNHDAIRGLLQSVQIFELHGNEPCQMRTSKALHEASNLLLRYSSRGALRHLFVVTANSSISLSEISPNISSRVRFHTVSPEPALGIWASEPKDGWHLSVSFNDEEDKDAVHSLKENLKQIMRHLRYGLDPGVLSNLSIELNGQNGYEIEAILGDTKCKALRPGEKWTLLVKIRAVSEAMEVSCGHGVLTKGDLERGDSWAKNQADNGIHQTIDQFHGLLGPPDRAAAENNFSVSLEHSHSALSSSAVIKLENKCEVARISRNDAMFGQKIRQTLPKDVRKLYIEGITVQGRAKPIHSMHLSCHLDNDNHGEPEQGENSSELPFVHSPLEILPDLELHNSPLVELGSLNPFRNLVRGCDDRCFHNLSPDGKISGEQAFISPII</sequence>
<evidence type="ECO:0000313" key="3">
    <source>
        <dbReference type="Proteomes" id="UP000663419"/>
    </source>
</evidence>